<accession>X0X7N0</accession>
<feature type="compositionally biased region" description="Pro residues" evidence="1">
    <location>
        <begin position="201"/>
        <end position="221"/>
    </location>
</feature>
<feature type="non-terminal residue" evidence="2">
    <location>
        <position position="1"/>
    </location>
</feature>
<feature type="compositionally biased region" description="Polar residues" evidence="1">
    <location>
        <begin position="40"/>
        <end position="49"/>
    </location>
</feature>
<feature type="region of interest" description="Disordered" evidence="1">
    <location>
        <begin position="143"/>
        <end position="261"/>
    </location>
</feature>
<organism evidence="2">
    <name type="scientific">marine sediment metagenome</name>
    <dbReference type="NCBI Taxonomy" id="412755"/>
    <lineage>
        <taxon>unclassified sequences</taxon>
        <taxon>metagenomes</taxon>
        <taxon>ecological metagenomes</taxon>
    </lineage>
</organism>
<feature type="compositionally biased region" description="Gly residues" evidence="1">
    <location>
        <begin position="51"/>
        <end position="60"/>
    </location>
</feature>
<proteinExistence type="predicted"/>
<feature type="region of interest" description="Disordered" evidence="1">
    <location>
        <begin position="1"/>
        <end position="85"/>
    </location>
</feature>
<feature type="non-terminal residue" evidence="2">
    <location>
        <position position="261"/>
    </location>
</feature>
<dbReference type="AlphaFoldDB" id="X0X7N0"/>
<feature type="compositionally biased region" description="Basic and acidic residues" evidence="1">
    <location>
        <begin position="75"/>
        <end position="85"/>
    </location>
</feature>
<dbReference type="EMBL" id="BARS01033003">
    <property type="protein sequence ID" value="GAG20956.1"/>
    <property type="molecule type" value="Genomic_DNA"/>
</dbReference>
<feature type="compositionally biased region" description="Low complexity" evidence="1">
    <location>
        <begin position="252"/>
        <end position="261"/>
    </location>
</feature>
<gene>
    <name evidence="2" type="ORF">S01H1_51159</name>
</gene>
<sequence length="261" mass="27263">KKSGGFNRPDGSKPSDEGTQGDFLDEKLLGEFDVKKHTPGGQSHDQQNHAGGRGGGGGASGPAKDSGGSTKRRPLHDIAREIKRDWGSKVNFGAKPYLDAMGSLDSIHDNFFYDDGKSVVAYFLSNAGTWRGDTARTVKAELKSMLKDKPGASPGSPPKVPKQSFLSRQTEAAARPPGQTRNKTRAFEDRKKVKKAFPPKKGLPPQGPPQAGPPQGAPPPQAGKGLPKLSDVLGKPTDTKQAPPPGSPAPGKPAAAPTAPG</sequence>
<name>X0X7N0_9ZZZZ</name>
<reference evidence="2" key="1">
    <citation type="journal article" date="2014" name="Front. Microbiol.">
        <title>High frequency of phylogenetically diverse reductive dehalogenase-homologous genes in deep subseafloor sedimentary metagenomes.</title>
        <authorList>
            <person name="Kawai M."/>
            <person name="Futagami T."/>
            <person name="Toyoda A."/>
            <person name="Takaki Y."/>
            <person name="Nishi S."/>
            <person name="Hori S."/>
            <person name="Arai W."/>
            <person name="Tsubouchi T."/>
            <person name="Morono Y."/>
            <person name="Uchiyama I."/>
            <person name="Ito T."/>
            <person name="Fujiyama A."/>
            <person name="Inagaki F."/>
            <person name="Takami H."/>
        </authorList>
    </citation>
    <scope>NUCLEOTIDE SEQUENCE</scope>
    <source>
        <strain evidence="2">Expedition CK06-06</strain>
    </source>
</reference>
<protein>
    <submittedName>
        <fullName evidence="2">Uncharacterized protein</fullName>
    </submittedName>
</protein>
<feature type="compositionally biased region" description="Pro residues" evidence="1">
    <location>
        <begin position="242"/>
        <end position="251"/>
    </location>
</feature>
<comment type="caution">
    <text evidence="2">The sequence shown here is derived from an EMBL/GenBank/DDBJ whole genome shotgun (WGS) entry which is preliminary data.</text>
</comment>
<evidence type="ECO:0000313" key="2">
    <source>
        <dbReference type="EMBL" id="GAG20956.1"/>
    </source>
</evidence>
<evidence type="ECO:0000256" key="1">
    <source>
        <dbReference type="SAM" id="MobiDB-lite"/>
    </source>
</evidence>
<feature type="compositionally biased region" description="Basic and acidic residues" evidence="1">
    <location>
        <begin position="24"/>
        <end position="36"/>
    </location>
</feature>